<dbReference type="Proteomes" id="UP001183629">
    <property type="component" value="Unassembled WGS sequence"/>
</dbReference>
<dbReference type="RefSeq" id="WP_310413252.1">
    <property type="nucleotide sequence ID" value="NZ_JAVDYC010000001.1"/>
</dbReference>
<proteinExistence type="predicted"/>
<dbReference type="SUPFAM" id="SSF55469">
    <property type="entry name" value="FMN-dependent nitroreductase-like"/>
    <property type="match status" value="1"/>
</dbReference>
<organism evidence="1 2">
    <name type="scientific">Catenuloplanes niger</name>
    <dbReference type="NCBI Taxonomy" id="587534"/>
    <lineage>
        <taxon>Bacteria</taxon>
        <taxon>Bacillati</taxon>
        <taxon>Actinomycetota</taxon>
        <taxon>Actinomycetes</taxon>
        <taxon>Micromonosporales</taxon>
        <taxon>Micromonosporaceae</taxon>
        <taxon>Catenuloplanes</taxon>
    </lineage>
</organism>
<evidence type="ECO:0000313" key="2">
    <source>
        <dbReference type="Proteomes" id="UP001183629"/>
    </source>
</evidence>
<gene>
    <name evidence="1" type="ORF">J2S44_002856</name>
</gene>
<sequence length="253" mass="26517">MSPVPTGAVRPVDHGIANETFRRAIVAAGRAPTTDRVQPWRWRVSSGLLDLFIEHGREPTGRRTMISCGAALHHARLTLAAQGWRVTVTRQPDGDTPAHLARLRLDGPAPVSADTTELAGAIRQHPGPPAADGGPIEPAHLRTVVTAFETQHVGLALLSPDQAGALTGEPGAVLAVLHGPQDRNLDWLHAGEALSAGTLVAGGLGVTVEMLGHDPEPLRRTVPELGFPYLVVRLRQDAAGPPATAGLAGDRQG</sequence>
<comment type="caution">
    <text evidence="1">The sequence shown here is derived from an EMBL/GenBank/DDBJ whole genome shotgun (WGS) entry which is preliminary data.</text>
</comment>
<dbReference type="GO" id="GO:0016491">
    <property type="term" value="F:oxidoreductase activity"/>
    <property type="evidence" value="ECO:0007669"/>
    <property type="project" value="InterPro"/>
</dbReference>
<protein>
    <recommendedName>
        <fullName evidence="3">Nitroreductase</fullName>
    </recommendedName>
</protein>
<keyword evidence="2" id="KW-1185">Reference proteome</keyword>
<name>A0AAE3ZNQ4_9ACTN</name>
<reference evidence="1 2" key="1">
    <citation type="submission" date="2023-07" db="EMBL/GenBank/DDBJ databases">
        <title>Sequencing the genomes of 1000 actinobacteria strains.</title>
        <authorList>
            <person name="Klenk H.-P."/>
        </authorList>
    </citation>
    <scope>NUCLEOTIDE SEQUENCE [LARGE SCALE GENOMIC DNA]</scope>
    <source>
        <strain evidence="1 2">DSM 44711</strain>
    </source>
</reference>
<dbReference type="EMBL" id="JAVDYC010000001">
    <property type="protein sequence ID" value="MDR7322606.1"/>
    <property type="molecule type" value="Genomic_DNA"/>
</dbReference>
<accession>A0AAE3ZNQ4</accession>
<evidence type="ECO:0000313" key="1">
    <source>
        <dbReference type="EMBL" id="MDR7322606.1"/>
    </source>
</evidence>
<evidence type="ECO:0008006" key="3">
    <source>
        <dbReference type="Google" id="ProtNLM"/>
    </source>
</evidence>
<dbReference type="AlphaFoldDB" id="A0AAE3ZNQ4"/>
<dbReference type="InterPro" id="IPR000415">
    <property type="entry name" value="Nitroreductase-like"/>
</dbReference>